<feature type="transmembrane region" description="Helical" evidence="2">
    <location>
        <begin position="183"/>
        <end position="206"/>
    </location>
</feature>
<keyword evidence="1" id="KW-0175">Coiled coil</keyword>
<protein>
    <recommendedName>
        <fullName evidence="5">Beta-carotene 15,15'-monooxygenase</fullName>
    </recommendedName>
</protein>
<dbReference type="OrthoDB" id="9815852at2"/>
<organism evidence="3 4">
    <name type="scientific">Vagococcus silagei</name>
    <dbReference type="NCBI Taxonomy" id="2508885"/>
    <lineage>
        <taxon>Bacteria</taxon>
        <taxon>Bacillati</taxon>
        <taxon>Bacillota</taxon>
        <taxon>Bacilli</taxon>
        <taxon>Lactobacillales</taxon>
        <taxon>Enterococcaceae</taxon>
        <taxon>Vagococcus</taxon>
    </lineage>
</organism>
<evidence type="ECO:0000313" key="3">
    <source>
        <dbReference type="EMBL" id="THB61196.1"/>
    </source>
</evidence>
<feature type="transmembrane region" description="Helical" evidence="2">
    <location>
        <begin position="100"/>
        <end position="121"/>
    </location>
</feature>
<sequence>MNTIINYVETMFINLPETFEMRQLKTDILANMEDKYNELKAQGMTENEAVGQVISEFGNIDEVLEEMEYASEEKNEEVTEQFPVIDLGGALEIVEAKRKIGLEVGIGVIACCIGMAIMMWFQALNHLAIGTVGLLLAAAVGTGFFIVAGMQNNRYDYLEKPFVITGQTRQVIEEKKKAFEKTFIFSMVAGVSICIIALLPVIFFSLSENNDTLVEKSLSAGFIIASAGVFLFIYSGLIQGTYNTLLSKALLKQPTEAELKKVKRNQKIDSIFWPIVTVIFFVWGFFLPGGFAASWIVFAVGGILSEIWEN</sequence>
<dbReference type="InterPro" id="IPR047928">
    <property type="entry name" value="Perm_prefix_1"/>
</dbReference>
<keyword evidence="2" id="KW-0472">Membrane</keyword>
<evidence type="ECO:0000256" key="1">
    <source>
        <dbReference type="SAM" id="Coils"/>
    </source>
</evidence>
<feature type="transmembrane region" description="Helical" evidence="2">
    <location>
        <begin position="271"/>
        <end position="304"/>
    </location>
</feature>
<evidence type="ECO:0008006" key="5">
    <source>
        <dbReference type="Google" id="ProtNLM"/>
    </source>
</evidence>
<feature type="transmembrane region" description="Helical" evidence="2">
    <location>
        <begin position="218"/>
        <end position="238"/>
    </location>
</feature>
<accession>A0A4S3B6K7</accession>
<evidence type="ECO:0000313" key="4">
    <source>
        <dbReference type="Proteomes" id="UP000310506"/>
    </source>
</evidence>
<name>A0A4S3B6K7_9ENTE</name>
<evidence type="ECO:0000256" key="2">
    <source>
        <dbReference type="SAM" id="Phobius"/>
    </source>
</evidence>
<dbReference type="AlphaFoldDB" id="A0A4S3B6K7"/>
<proteinExistence type="predicted"/>
<comment type="caution">
    <text evidence="3">The sequence shown here is derived from an EMBL/GenBank/DDBJ whole genome shotgun (WGS) entry which is preliminary data.</text>
</comment>
<dbReference type="RefSeq" id="WP_136136890.1">
    <property type="nucleotide sequence ID" value="NZ_SDGV01000015.1"/>
</dbReference>
<dbReference type="NCBIfam" id="NF038403">
    <property type="entry name" value="perm_prefix_1"/>
    <property type="match status" value="1"/>
</dbReference>
<keyword evidence="4" id="KW-1185">Reference proteome</keyword>
<feature type="transmembrane region" description="Helical" evidence="2">
    <location>
        <begin position="127"/>
        <end position="150"/>
    </location>
</feature>
<keyword evidence="2" id="KW-0812">Transmembrane</keyword>
<gene>
    <name evidence="3" type="ORF">ESZ54_06660</name>
</gene>
<feature type="coiled-coil region" evidence="1">
    <location>
        <begin position="22"/>
        <end position="49"/>
    </location>
</feature>
<dbReference type="EMBL" id="SDGV01000015">
    <property type="protein sequence ID" value="THB61196.1"/>
    <property type="molecule type" value="Genomic_DNA"/>
</dbReference>
<keyword evidence="2" id="KW-1133">Transmembrane helix</keyword>
<dbReference type="Proteomes" id="UP000310506">
    <property type="component" value="Unassembled WGS sequence"/>
</dbReference>
<reference evidence="3 4" key="1">
    <citation type="submission" date="2019-01" db="EMBL/GenBank/DDBJ databases">
        <title>Vagococcus silagei sp. nov. isolated from brewer's grain.</title>
        <authorList>
            <person name="Guu J.-R."/>
        </authorList>
    </citation>
    <scope>NUCLEOTIDE SEQUENCE [LARGE SCALE GENOMIC DNA]</scope>
    <source>
        <strain evidence="3 4">2B-2</strain>
    </source>
</reference>